<protein>
    <recommendedName>
        <fullName evidence="4">Penicillin-binding protein activator LpoB</fullName>
    </recommendedName>
</protein>
<evidence type="ECO:0000256" key="1">
    <source>
        <dbReference type="SAM" id="SignalP"/>
    </source>
</evidence>
<gene>
    <name evidence="2" type="ORF">Talka_01248</name>
</gene>
<evidence type="ECO:0008006" key="4">
    <source>
        <dbReference type="Google" id="ProtNLM"/>
    </source>
</evidence>
<name>A0A554W8J6_9BURK</name>
<dbReference type="PROSITE" id="PS51318">
    <property type="entry name" value="TAT"/>
    <property type="match status" value="1"/>
</dbReference>
<dbReference type="InterPro" id="IPR006311">
    <property type="entry name" value="TAT_signal"/>
</dbReference>
<accession>A0A554W8J6</accession>
<dbReference type="Gene3D" id="3.40.50.10610">
    <property type="entry name" value="ABC-type transport auxiliary lipoprotein component"/>
    <property type="match status" value="1"/>
</dbReference>
<sequence length="181" mass="19455">MRLYKEPAMQRRRLLFATAAVLALSACSTVQRSSRPTLQPNAVWAVAPFANHTETPMAGRRAQSIVAEWLAAAVSPSVVTPPVEWLDESLFEKGQLRSTPELLQWAKSAGARYLVIGQVSEWRYKVGVDGEPAVGLALTVLDVGSGQRVYSAVGGKSGFSRESLAGVAQKLVRELLGPLAP</sequence>
<comment type="caution">
    <text evidence="2">The sequence shown here is derived from an EMBL/GenBank/DDBJ whole genome shotgun (WGS) entry which is preliminary data.</text>
</comment>
<dbReference type="AlphaFoldDB" id="A0A554W8J6"/>
<dbReference type="PROSITE" id="PS51257">
    <property type="entry name" value="PROKAR_LIPOPROTEIN"/>
    <property type="match status" value="1"/>
</dbReference>
<evidence type="ECO:0000313" key="3">
    <source>
        <dbReference type="Proteomes" id="UP000315736"/>
    </source>
</evidence>
<feature type="signal peptide" evidence="1">
    <location>
        <begin position="1"/>
        <end position="32"/>
    </location>
</feature>
<reference evidence="2 3" key="1">
    <citation type="submission" date="2019-07" db="EMBL/GenBank/DDBJ databases">
        <title>Tepidimonas alkaliphilus YIM 72238 draft genome.</title>
        <authorList>
            <person name="Da Costa M.S."/>
            <person name="Froufe H.J.C."/>
            <person name="Egas C."/>
            <person name="Albuquerque L."/>
        </authorList>
    </citation>
    <scope>NUCLEOTIDE SEQUENCE [LARGE SCALE GENOMIC DNA]</scope>
    <source>
        <strain evidence="2 3">YIM 72238</strain>
    </source>
</reference>
<dbReference type="Proteomes" id="UP000315736">
    <property type="component" value="Unassembled WGS sequence"/>
</dbReference>
<feature type="chain" id="PRO_5022154978" description="Penicillin-binding protein activator LpoB" evidence="1">
    <location>
        <begin position="33"/>
        <end position="181"/>
    </location>
</feature>
<keyword evidence="3" id="KW-1185">Reference proteome</keyword>
<organism evidence="2 3">
    <name type="scientific">Tepidimonas alkaliphilus</name>
    <dbReference type="NCBI Taxonomy" id="2588942"/>
    <lineage>
        <taxon>Bacteria</taxon>
        <taxon>Pseudomonadati</taxon>
        <taxon>Pseudomonadota</taxon>
        <taxon>Betaproteobacteria</taxon>
        <taxon>Burkholderiales</taxon>
        <taxon>Tepidimonas</taxon>
    </lineage>
</organism>
<keyword evidence="1" id="KW-0732">Signal</keyword>
<dbReference type="EMBL" id="VJNB01000005">
    <property type="protein sequence ID" value="TSE19900.1"/>
    <property type="molecule type" value="Genomic_DNA"/>
</dbReference>
<proteinExistence type="predicted"/>
<evidence type="ECO:0000313" key="2">
    <source>
        <dbReference type="EMBL" id="TSE19900.1"/>
    </source>
</evidence>